<dbReference type="AlphaFoldDB" id="A0AAV3QY68"/>
<evidence type="ECO:0000313" key="3">
    <source>
        <dbReference type="Proteomes" id="UP001454036"/>
    </source>
</evidence>
<reference evidence="2 3" key="1">
    <citation type="submission" date="2024-01" db="EMBL/GenBank/DDBJ databases">
        <title>The complete chloroplast genome sequence of Lithospermum erythrorhizon: insights into the phylogenetic relationship among Boraginaceae species and the maternal lineages of purple gromwells.</title>
        <authorList>
            <person name="Okada T."/>
            <person name="Watanabe K."/>
        </authorList>
    </citation>
    <scope>NUCLEOTIDE SEQUENCE [LARGE SCALE GENOMIC DNA]</scope>
</reference>
<feature type="region of interest" description="Disordered" evidence="1">
    <location>
        <begin position="30"/>
        <end position="61"/>
    </location>
</feature>
<dbReference type="EMBL" id="BAABME010006282">
    <property type="protein sequence ID" value="GAA0167946.1"/>
    <property type="molecule type" value="Genomic_DNA"/>
</dbReference>
<evidence type="ECO:0000256" key="1">
    <source>
        <dbReference type="SAM" id="MobiDB-lite"/>
    </source>
</evidence>
<accession>A0AAV3QY68</accession>
<organism evidence="2 3">
    <name type="scientific">Lithospermum erythrorhizon</name>
    <name type="common">Purple gromwell</name>
    <name type="synonym">Lithospermum officinale var. erythrorhizon</name>
    <dbReference type="NCBI Taxonomy" id="34254"/>
    <lineage>
        <taxon>Eukaryota</taxon>
        <taxon>Viridiplantae</taxon>
        <taxon>Streptophyta</taxon>
        <taxon>Embryophyta</taxon>
        <taxon>Tracheophyta</taxon>
        <taxon>Spermatophyta</taxon>
        <taxon>Magnoliopsida</taxon>
        <taxon>eudicotyledons</taxon>
        <taxon>Gunneridae</taxon>
        <taxon>Pentapetalae</taxon>
        <taxon>asterids</taxon>
        <taxon>lamiids</taxon>
        <taxon>Boraginales</taxon>
        <taxon>Boraginaceae</taxon>
        <taxon>Boraginoideae</taxon>
        <taxon>Lithospermeae</taxon>
        <taxon>Lithospermum</taxon>
    </lineage>
</organism>
<sequence>MDEQGISSVFDDRLNHALYDLRVYEKECPYAPRANPAIRPEPLATRSSSSSSDDLDTSSTNSPLLQLAVTYKAASKITPGNNDVRDLSL</sequence>
<gene>
    <name evidence="2" type="ORF">LIER_22778</name>
</gene>
<dbReference type="Proteomes" id="UP001454036">
    <property type="component" value="Unassembled WGS sequence"/>
</dbReference>
<feature type="compositionally biased region" description="Low complexity" evidence="1">
    <location>
        <begin position="45"/>
        <end position="61"/>
    </location>
</feature>
<protein>
    <submittedName>
        <fullName evidence="2">Uncharacterized protein</fullName>
    </submittedName>
</protein>
<name>A0AAV3QY68_LITER</name>
<proteinExistence type="predicted"/>
<evidence type="ECO:0000313" key="2">
    <source>
        <dbReference type="EMBL" id="GAA0167946.1"/>
    </source>
</evidence>
<comment type="caution">
    <text evidence="2">The sequence shown here is derived from an EMBL/GenBank/DDBJ whole genome shotgun (WGS) entry which is preliminary data.</text>
</comment>
<keyword evidence="3" id="KW-1185">Reference proteome</keyword>